<evidence type="ECO:0000256" key="5">
    <source>
        <dbReference type="ARBA" id="ARBA00022692"/>
    </source>
</evidence>
<dbReference type="Gene3D" id="3.40.50.2300">
    <property type="match status" value="2"/>
</dbReference>
<protein>
    <recommendedName>
        <fullName evidence="15">Glutamate receptor</fullName>
    </recommendedName>
</protein>
<evidence type="ECO:0000256" key="7">
    <source>
        <dbReference type="ARBA" id="ARBA00022989"/>
    </source>
</evidence>
<dbReference type="GO" id="GO:0015276">
    <property type="term" value="F:ligand-gated monoatomic ion channel activity"/>
    <property type="evidence" value="ECO:0007669"/>
    <property type="project" value="InterPro"/>
</dbReference>
<feature type="transmembrane region" description="Helical" evidence="16">
    <location>
        <begin position="646"/>
        <end position="668"/>
    </location>
</feature>
<comment type="subunit">
    <text evidence="3">May form heteromers.</text>
</comment>
<dbReference type="EMBL" id="KZ305085">
    <property type="protein sequence ID" value="PIA28579.1"/>
    <property type="molecule type" value="Genomic_DNA"/>
</dbReference>
<keyword evidence="4 15" id="KW-0813">Transport</keyword>
<accession>A0A2G5CBC2</accession>
<dbReference type="OrthoDB" id="1923645at2759"/>
<keyword evidence="20" id="KW-1185">Reference proteome</keyword>
<evidence type="ECO:0000259" key="18">
    <source>
        <dbReference type="SMART" id="SM00079"/>
    </source>
</evidence>
<keyword evidence="11" id="KW-0325">Glycoprotein</keyword>
<dbReference type="InterPro" id="IPR019594">
    <property type="entry name" value="Glu/Gly-bd"/>
</dbReference>
<keyword evidence="9 15" id="KW-0472">Membrane</keyword>
<name>A0A2G5CBC2_AQUCA</name>
<reference evidence="19 20" key="1">
    <citation type="submission" date="2017-09" db="EMBL/GenBank/DDBJ databases">
        <title>WGS assembly of Aquilegia coerulea Goldsmith.</title>
        <authorList>
            <person name="Hodges S."/>
            <person name="Kramer E."/>
            <person name="Nordborg M."/>
            <person name="Tomkins J."/>
            <person name="Borevitz J."/>
            <person name="Derieg N."/>
            <person name="Yan J."/>
            <person name="Mihaltcheva S."/>
            <person name="Hayes R.D."/>
            <person name="Rokhsar D."/>
        </authorList>
    </citation>
    <scope>NUCLEOTIDE SEQUENCE [LARGE SCALE GENOMIC DNA]</scope>
    <source>
        <strain evidence="20">cv. Goldsmith</strain>
    </source>
</reference>
<feature type="chain" id="PRO_5013915513" description="Glutamate receptor" evidence="17">
    <location>
        <begin position="29"/>
        <end position="778"/>
    </location>
</feature>
<evidence type="ECO:0000256" key="13">
    <source>
        <dbReference type="ARBA" id="ARBA00023303"/>
    </source>
</evidence>
<evidence type="ECO:0000256" key="11">
    <source>
        <dbReference type="ARBA" id="ARBA00023180"/>
    </source>
</evidence>
<proteinExistence type="inferred from homology"/>
<evidence type="ECO:0000313" key="19">
    <source>
        <dbReference type="EMBL" id="PIA28579.1"/>
    </source>
</evidence>
<keyword evidence="6 17" id="KW-0732">Signal</keyword>
<dbReference type="PANTHER" id="PTHR34836:SF1">
    <property type="entry name" value="OS09G0428600 PROTEIN"/>
    <property type="match status" value="1"/>
</dbReference>
<dbReference type="GO" id="GO:0016020">
    <property type="term" value="C:membrane"/>
    <property type="evidence" value="ECO:0007669"/>
    <property type="project" value="UniProtKB-SubCell"/>
</dbReference>
<sequence length="778" mass="88017">MRKGPSRFLIFQFMFFYFLSHCCRWTSAQNSSVTATVQFNVGVILDLRILNGKMSNTCISMAVQDFYAVTDDYRTRLVLHTRHSKDVITAASAAVNLLKDVEVQAIVGPQTSGQAQSVAALGNRAQVPVISFSATSPSISSSQMPYFIRMTRNDTYQLEAIASLILAFKWKDVVLIYEKTEYGLGILPVFYELLQTLNVRVPYRSVIPPRATEDQILEELHKLLGMQTRVFIVHMSYSLAPLFFLKAKKVGLMNEGYAWIITEELTSFLSSLEYPVIDSMQGVLGIKPYIPRSRELEKFRVKLISKILQESATMDDVNIFCLHAYDSIWALAMAAEKVVRSHSFPGTKYFNNFSNFSELGISKMGPRLLKEILKSKFYGLSGKIQLVDGQLEPLVFQTINIVGQGEREIGFWIPAVGISLGPDLKTTTTYRTTQLSLRPIIWPGESTMVPKSSGKKLKIGYPVKDTFSELVKMQLNGSNNGIFVTGFCVDVFKEVMKALPYFIPYEFVPIQKANGEMETSYNDLFHQVPHQKYDALIGDITITANRSVSVDFSLPYTTGGVQMVIPNIYDERNNLLHPWLPMVVFWPLSLIANLSFVTVFILAFFEVLYMEYSTSDLQIGKRLRCPWTWSSLFYQSGGLKKVSQNAILTSVIASLIFLELVMRVTFVYSGHLTLMDTNVLVSNGDFVGYQKGSFVKMFLKQLNFDDYQLKVYNSPEEYDEPLSKGSQNGGVAAIFDEIPYIKLLLNKYPGKYRRGGNRTERIAGSEMVRSEKIKRNQK</sequence>
<dbReference type="InterPro" id="IPR028082">
    <property type="entry name" value="Peripla_BP_I"/>
</dbReference>
<comment type="function">
    <text evidence="14">Glutamate-gated receptor that probably acts as a non-selective cation channel. May be involved in light-signal transduction and calcium homeostasis via the regulation of calcium influx into cells.</text>
</comment>
<dbReference type="FunFam" id="3.40.50.2300:FF:000188">
    <property type="entry name" value="Glutamate receptor"/>
    <property type="match status" value="1"/>
</dbReference>
<dbReference type="Pfam" id="PF01094">
    <property type="entry name" value="ANF_receptor"/>
    <property type="match status" value="1"/>
</dbReference>
<evidence type="ECO:0000313" key="20">
    <source>
        <dbReference type="Proteomes" id="UP000230069"/>
    </source>
</evidence>
<keyword evidence="10 15" id="KW-0675">Receptor</keyword>
<evidence type="ECO:0000256" key="10">
    <source>
        <dbReference type="ARBA" id="ARBA00023170"/>
    </source>
</evidence>
<dbReference type="InterPro" id="IPR001828">
    <property type="entry name" value="ANF_lig-bd_rcpt"/>
</dbReference>
<dbReference type="STRING" id="218851.A0A2G5CBC2"/>
<dbReference type="Pfam" id="PF10613">
    <property type="entry name" value="Lig_chan-Glu_bd"/>
    <property type="match status" value="1"/>
</dbReference>
<evidence type="ECO:0000256" key="8">
    <source>
        <dbReference type="ARBA" id="ARBA00023065"/>
    </source>
</evidence>
<keyword evidence="13 15" id="KW-0407">Ion channel</keyword>
<dbReference type="SUPFAM" id="SSF53850">
    <property type="entry name" value="Periplasmic binding protein-like II"/>
    <property type="match status" value="1"/>
</dbReference>
<gene>
    <name evidence="19" type="ORF">AQUCO_06800026v1</name>
</gene>
<dbReference type="AlphaFoldDB" id="A0A2G5CBC2"/>
<keyword evidence="5 16" id="KW-0812">Transmembrane</keyword>
<dbReference type="SMART" id="SM00079">
    <property type="entry name" value="PBPe"/>
    <property type="match status" value="1"/>
</dbReference>
<feature type="signal peptide" evidence="17">
    <location>
        <begin position="1"/>
        <end position="28"/>
    </location>
</feature>
<dbReference type="InterPro" id="IPR000337">
    <property type="entry name" value="GPCR_3"/>
</dbReference>
<comment type="subcellular location">
    <subcellularLocation>
        <location evidence="1">Membrane</location>
        <topology evidence="1">Multi-pass membrane protein</topology>
    </subcellularLocation>
</comment>
<organism evidence="19 20">
    <name type="scientific">Aquilegia coerulea</name>
    <name type="common">Rocky mountain columbine</name>
    <dbReference type="NCBI Taxonomy" id="218851"/>
    <lineage>
        <taxon>Eukaryota</taxon>
        <taxon>Viridiplantae</taxon>
        <taxon>Streptophyta</taxon>
        <taxon>Embryophyta</taxon>
        <taxon>Tracheophyta</taxon>
        <taxon>Spermatophyta</taxon>
        <taxon>Magnoliopsida</taxon>
        <taxon>Ranunculales</taxon>
        <taxon>Ranunculaceae</taxon>
        <taxon>Thalictroideae</taxon>
        <taxon>Aquilegia</taxon>
    </lineage>
</organism>
<keyword evidence="8 15" id="KW-0406">Ion transport</keyword>
<evidence type="ECO:0000256" key="4">
    <source>
        <dbReference type="ARBA" id="ARBA00022448"/>
    </source>
</evidence>
<evidence type="ECO:0000256" key="14">
    <source>
        <dbReference type="ARBA" id="ARBA00049638"/>
    </source>
</evidence>
<dbReference type="CDD" id="cd19990">
    <property type="entry name" value="PBP1_GABAb_receptor_plant"/>
    <property type="match status" value="1"/>
</dbReference>
<dbReference type="InterPro" id="IPR017103">
    <property type="entry name" value="Iontropic_Glu_rcpt_pln"/>
</dbReference>
<dbReference type="InterPro" id="IPR001320">
    <property type="entry name" value="Iontro_rcpt_C"/>
</dbReference>
<dbReference type="PANTHER" id="PTHR34836">
    <property type="entry name" value="OS06G0188250 PROTEIN"/>
    <property type="match status" value="1"/>
</dbReference>
<feature type="domain" description="Ionotropic glutamate receptor C-terminal" evidence="18">
    <location>
        <begin position="456"/>
        <end position="778"/>
    </location>
</feature>
<comment type="function">
    <text evidence="15">Glutamate-gated receptor that probably acts as non-selective cation channel.</text>
</comment>
<keyword evidence="12 15" id="KW-1071">Ligand-gated ion channel</keyword>
<evidence type="ECO:0000256" key="1">
    <source>
        <dbReference type="ARBA" id="ARBA00004141"/>
    </source>
</evidence>
<evidence type="ECO:0000256" key="6">
    <source>
        <dbReference type="ARBA" id="ARBA00022729"/>
    </source>
</evidence>
<dbReference type="PIRSF" id="PIRSF037090">
    <property type="entry name" value="Iontro_Glu-like_rcpt_pln"/>
    <property type="match status" value="1"/>
</dbReference>
<evidence type="ECO:0000256" key="15">
    <source>
        <dbReference type="PIRNR" id="PIRNR037090"/>
    </source>
</evidence>
<dbReference type="InterPro" id="IPR044440">
    <property type="entry name" value="GABAb_receptor_plant_PBP1"/>
</dbReference>
<dbReference type="SUPFAM" id="SSF53822">
    <property type="entry name" value="Periplasmic binding protein-like I"/>
    <property type="match status" value="1"/>
</dbReference>
<dbReference type="FunFam" id="3.40.190.10:FF:000103">
    <property type="entry name" value="Glutamate receptor"/>
    <property type="match status" value="1"/>
</dbReference>
<evidence type="ECO:0000256" key="17">
    <source>
        <dbReference type="SAM" id="SignalP"/>
    </source>
</evidence>
<dbReference type="InterPro" id="IPR015683">
    <property type="entry name" value="Ionotropic_Glu_rcpt"/>
</dbReference>
<dbReference type="Gene3D" id="3.40.190.10">
    <property type="entry name" value="Periplasmic binding protein-like II"/>
    <property type="match status" value="2"/>
</dbReference>
<dbReference type="GO" id="GO:0004930">
    <property type="term" value="F:G protein-coupled receptor activity"/>
    <property type="evidence" value="ECO:0007669"/>
    <property type="project" value="InterPro"/>
</dbReference>
<evidence type="ECO:0000256" key="3">
    <source>
        <dbReference type="ARBA" id="ARBA00011095"/>
    </source>
</evidence>
<evidence type="ECO:0000256" key="9">
    <source>
        <dbReference type="ARBA" id="ARBA00023136"/>
    </source>
</evidence>
<feature type="transmembrane region" description="Helical" evidence="16">
    <location>
        <begin position="579"/>
        <end position="605"/>
    </location>
</feature>
<dbReference type="Proteomes" id="UP000230069">
    <property type="component" value="Unassembled WGS sequence"/>
</dbReference>
<dbReference type="InParanoid" id="A0A2G5CBC2"/>
<evidence type="ECO:0000256" key="2">
    <source>
        <dbReference type="ARBA" id="ARBA00008685"/>
    </source>
</evidence>
<evidence type="ECO:0000256" key="12">
    <source>
        <dbReference type="ARBA" id="ARBA00023286"/>
    </source>
</evidence>
<comment type="similarity">
    <text evidence="2 15">Belongs to the glutamate-gated ion channel (TC 1.A.10.1) family.</text>
</comment>
<evidence type="ECO:0000256" key="16">
    <source>
        <dbReference type="SAM" id="Phobius"/>
    </source>
</evidence>
<keyword evidence="7 16" id="KW-1133">Transmembrane helix</keyword>
<dbReference type="PRINTS" id="PR00248">
    <property type="entry name" value="GPCRMGR"/>
</dbReference>